<keyword evidence="2 5" id="KW-0067">ATP-binding</keyword>
<dbReference type="Gene3D" id="3.40.50.300">
    <property type="entry name" value="P-loop containing nucleotide triphosphate hydrolases"/>
    <property type="match status" value="1"/>
</dbReference>
<dbReference type="SMART" id="SM00382">
    <property type="entry name" value="AAA"/>
    <property type="match status" value="1"/>
</dbReference>
<dbReference type="RefSeq" id="WP_123202360.1">
    <property type="nucleotide sequence ID" value="NZ_RJMB01000018.1"/>
</dbReference>
<evidence type="ECO:0000259" key="4">
    <source>
        <dbReference type="PROSITE" id="PS50893"/>
    </source>
</evidence>
<keyword evidence="1" id="KW-0547">Nucleotide-binding</keyword>
<proteinExistence type="predicted"/>
<dbReference type="InterPro" id="IPR027417">
    <property type="entry name" value="P-loop_NTPase"/>
</dbReference>
<gene>
    <name evidence="5" type="ORF">EFW17_16780</name>
</gene>
<evidence type="ECO:0000313" key="6">
    <source>
        <dbReference type="Proteomes" id="UP000269198"/>
    </source>
</evidence>
<protein>
    <submittedName>
        <fullName evidence="5">ABC transporter ATP-binding protein</fullName>
    </submittedName>
</protein>
<dbReference type="EMBL" id="RJMB01000018">
    <property type="protein sequence ID" value="RNL83159.1"/>
    <property type="molecule type" value="Genomic_DNA"/>
</dbReference>
<feature type="domain" description="ABC transporter" evidence="4">
    <location>
        <begin position="12"/>
        <end position="237"/>
    </location>
</feature>
<dbReference type="InterPro" id="IPR003593">
    <property type="entry name" value="AAA+_ATPase"/>
</dbReference>
<keyword evidence="6" id="KW-1185">Reference proteome</keyword>
<dbReference type="CDD" id="cd03263">
    <property type="entry name" value="ABC_subfamily_A"/>
    <property type="match status" value="1"/>
</dbReference>
<name>A0A3N0E5W0_9ACTN</name>
<evidence type="ECO:0000313" key="5">
    <source>
        <dbReference type="EMBL" id="RNL83159.1"/>
    </source>
</evidence>
<dbReference type="PANTHER" id="PTHR43582:SF2">
    <property type="entry name" value="LINEARMYCIN RESISTANCE ATP-BINDING PROTEIN LNRL"/>
    <property type="match status" value="1"/>
</dbReference>
<accession>A0A3N0E5W0</accession>
<evidence type="ECO:0000256" key="3">
    <source>
        <dbReference type="SAM" id="MobiDB-lite"/>
    </source>
</evidence>
<evidence type="ECO:0000256" key="2">
    <source>
        <dbReference type="ARBA" id="ARBA00022840"/>
    </source>
</evidence>
<dbReference type="OrthoDB" id="9788837at2"/>
<evidence type="ECO:0000256" key="1">
    <source>
        <dbReference type="ARBA" id="ARBA00022741"/>
    </source>
</evidence>
<dbReference type="PANTHER" id="PTHR43582">
    <property type="entry name" value="LINEARMYCIN RESISTANCE ATP-BINDING PROTEIN LNRL"/>
    <property type="match status" value="1"/>
</dbReference>
<dbReference type="InterPro" id="IPR003439">
    <property type="entry name" value="ABC_transporter-like_ATP-bd"/>
</dbReference>
<dbReference type="Pfam" id="PF00005">
    <property type="entry name" value="ABC_tran"/>
    <property type="match status" value="1"/>
</dbReference>
<reference evidence="5 6" key="1">
    <citation type="submission" date="2018-11" db="EMBL/GenBank/DDBJ databases">
        <title>The genome draft of YIM 96095.</title>
        <authorList>
            <person name="Tang S.-K."/>
            <person name="Chunyu W.-X."/>
            <person name="Feng Y.-Z."/>
        </authorList>
    </citation>
    <scope>NUCLEOTIDE SEQUENCE [LARGE SCALE GENOMIC DNA]</scope>
    <source>
        <strain evidence="5 6">YIM 96095</strain>
    </source>
</reference>
<comment type="caution">
    <text evidence="5">The sequence shown here is derived from an EMBL/GenBank/DDBJ whole genome shotgun (WGS) entry which is preliminary data.</text>
</comment>
<feature type="region of interest" description="Disordered" evidence="3">
    <location>
        <begin position="305"/>
        <end position="324"/>
    </location>
</feature>
<organism evidence="5 6">
    <name type="scientific">Halostreptopolyspora alba</name>
    <dbReference type="NCBI Taxonomy" id="2487137"/>
    <lineage>
        <taxon>Bacteria</taxon>
        <taxon>Bacillati</taxon>
        <taxon>Actinomycetota</taxon>
        <taxon>Actinomycetes</taxon>
        <taxon>Streptosporangiales</taxon>
        <taxon>Nocardiopsidaceae</taxon>
        <taxon>Halostreptopolyspora</taxon>
    </lineage>
</organism>
<dbReference type="AlphaFoldDB" id="A0A3N0E5W0"/>
<dbReference type="GO" id="GO:0016887">
    <property type="term" value="F:ATP hydrolysis activity"/>
    <property type="evidence" value="ECO:0007669"/>
    <property type="project" value="InterPro"/>
</dbReference>
<feature type="compositionally biased region" description="Basic and acidic residues" evidence="3">
    <location>
        <begin position="314"/>
        <end position="324"/>
    </location>
</feature>
<sequence>MNDQNHEEPPALSVASLVKRYGDLTAVDGVSLTAHSHEILGVLGPNGAGKTSLLEMLMGLRGLTSGSVRVLDIDPATSERELRKVASIQPQQAELFPTLTTIETLELWATFYDQPRAPSTVLEDVGLTGSRDVRVRNLSGGQERRLLVGTALIGNPRVTVLDEPSSGLDPNARADLWEVITAFRDEGRTVVLSTHSMEEAEAVCDRVAIMHRGRLVALGRPSELIAEHAPHHVISCAREPGQDLSWAEELDDVVRVETVGNRTNIHARRYEDVMEAVSKAERPARDLRVRNAGLDEVFRGLTGADLGDETASDAGRRGEGVEAR</sequence>
<dbReference type="SUPFAM" id="SSF52540">
    <property type="entry name" value="P-loop containing nucleoside triphosphate hydrolases"/>
    <property type="match status" value="1"/>
</dbReference>
<dbReference type="GO" id="GO:0005524">
    <property type="term" value="F:ATP binding"/>
    <property type="evidence" value="ECO:0007669"/>
    <property type="project" value="UniProtKB-KW"/>
</dbReference>
<dbReference type="Proteomes" id="UP000269198">
    <property type="component" value="Unassembled WGS sequence"/>
</dbReference>
<dbReference type="PROSITE" id="PS50893">
    <property type="entry name" value="ABC_TRANSPORTER_2"/>
    <property type="match status" value="1"/>
</dbReference>